<evidence type="ECO:0000256" key="7">
    <source>
        <dbReference type="ARBA" id="ARBA00048741"/>
    </source>
</evidence>
<dbReference type="Gene3D" id="3.60.20.10">
    <property type="entry name" value="Glutamine Phosphoribosylpyrophosphate, subunit 1, domain 1"/>
    <property type="match status" value="1"/>
</dbReference>
<dbReference type="AlphaFoldDB" id="A0A286U481"/>
<dbReference type="PIRSF" id="PIRSF001589">
    <property type="entry name" value="Asn_synthetase_glu-h"/>
    <property type="match status" value="1"/>
</dbReference>
<dbReference type="InterPro" id="IPR014729">
    <property type="entry name" value="Rossmann-like_a/b/a_fold"/>
</dbReference>
<feature type="domain" description="Glutamine amidotransferase type-2" evidence="10">
    <location>
        <begin position="2"/>
        <end position="216"/>
    </location>
</feature>
<dbReference type="GO" id="GO:0005524">
    <property type="term" value="F:ATP binding"/>
    <property type="evidence" value="ECO:0007669"/>
    <property type="project" value="UniProtKB-KW"/>
</dbReference>
<dbReference type="NCBIfam" id="TIGR01536">
    <property type="entry name" value="asn_synth_AEB"/>
    <property type="match status" value="1"/>
</dbReference>
<dbReference type="InterPro" id="IPR051786">
    <property type="entry name" value="ASN_synthetase/amidase"/>
</dbReference>
<dbReference type="Gene3D" id="3.40.50.620">
    <property type="entry name" value="HUPs"/>
    <property type="match status" value="1"/>
</dbReference>
<feature type="binding site" evidence="9">
    <location>
        <position position="296"/>
    </location>
    <ligand>
        <name>ATP</name>
        <dbReference type="ChEBI" id="CHEBI:30616"/>
    </ligand>
</feature>
<dbReference type="GO" id="GO:0006529">
    <property type="term" value="P:asparagine biosynthetic process"/>
    <property type="evidence" value="ECO:0007669"/>
    <property type="project" value="UniProtKB-KW"/>
</dbReference>
<evidence type="ECO:0000256" key="1">
    <source>
        <dbReference type="ARBA" id="ARBA00005187"/>
    </source>
</evidence>
<protein>
    <recommendedName>
        <fullName evidence="3">asparagine synthase (glutamine-hydrolyzing)</fullName>
        <ecNumber evidence="3">6.3.5.4</ecNumber>
    </recommendedName>
</protein>
<feature type="binding site" evidence="9">
    <location>
        <position position="101"/>
    </location>
    <ligand>
        <name>L-glutamine</name>
        <dbReference type="ChEBI" id="CHEBI:58359"/>
    </ligand>
</feature>
<gene>
    <name evidence="11" type="ORF">SCALIN_C45_0090</name>
</gene>
<comment type="similarity">
    <text evidence="2">Belongs to the asparagine synthetase family.</text>
</comment>
<dbReference type="Proteomes" id="UP000218542">
    <property type="component" value="Unassembled WGS sequence"/>
</dbReference>
<dbReference type="OrthoDB" id="9763290at2"/>
<reference evidence="11 12" key="1">
    <citation type="journal article" date="2017" name="Environ. Microbiol. Rep.">
        <title>Genetic diversity of marine anaerobic ammonium-oxidizing bacteria as revealed by genomic and proteomic analyses of 'Candidatus Scalindua japonica'.</title>
        <authorList>
            <person name="Oshiki M."/>
            <person name="Mizuto K."/>
            <person name="Kimura Z."/>
            <person name="Kindaichi T."/>
            <person name="Satoh H."/>
            <person name="Okabe S."/>
        </authorList>
    </citation>
    <scope>NUCLEOTIDE SEQUENCE [LARGE SCALE GENOMIC DNA]</scope>
    <source>
        <strain evidence="12">husup-a2</strain>
    </source>
</reference>
<dbReference type="EC" id="6.3.5.4" evidence="3"/>
<keyword evidence="6 8" id="KW-0315">Glutamine amidotransferase</keyword>
<sequence>MCGISGAISNNQSFISEFLKKSETAQIHRGPDYQGREIVGVGDWLIGLGHQRLSILDLSESGKQPMWSASSKTVIVYNGEVYNYKELKKTSLDFTAKSSTDTEIVIQILEKFGIQTALNQFNGMWAFAWLNTDEKKLYLARDRAGIKPLYYTIQDSGIYFSSEIKGILKGIGSTFAINLEVISEYICQSLQGSTDQTFFEGINIIPAGHFAEIDLSGSDLNINLIKYWDVLDAKLSSDLSGIEARSKSLFFDAIMLRMRSDVPVGVTLSGGVDSSAISAVMKNFLAEEQQLNILSVVSPGSDHDESEFIDIMAEHLQNKVYKVQLGWNPKDTMTLMKKATWNNDSPLGSFSNVAHYLLMKKASELGITVILSGQGADELLCGYKKYLGFYLQFLLRTKKYFKVILVITGFLLNRSVITQFNFQEAKRYLPSLWHKKDIDIRGSKLKSYHYKQLGLTGKQTMQERQADDLRKYSVPFLTHYEDRMSMAWSREIRLPFLDYRLMELFVNLPTAYKLKNGWTKYVFRKAIENILPKQITWRRDKQGFVIPQEQWLKKELKEEILKLFSEDALIFKYQIINREALLQKYVDYCQQKDHKGNVWYREIFNPMALEIWLQVNHQYIDSTV</sequence>
<comment type="pathway">
    <text evidence="1">Amino-acid biosynthesis; L-asparagine biosynthesis; L-asparagine from L-aspartate (L-Gln route): step 1/1.</text>
</comment>
<dbReference type="Pfam" id="PF00733">
    <property type="entry name" value="Asn_synthase"/>
    <property type="match status" value="1"/>
</dbReference>
<feature type="active site" description="For GATase activity" evidence="8">
    <location>
        <position position="2"/>
    </location>
</feature>
<name>A0A286U481_9BACT</name>
<proteinExistence type="inferred from homology"/>
<dbReference type="CDD" id="cd00712">
    <property type="entry name" value="AsnB"/>
    <property type="match status" value="1"/>
</dbReference>
<dbReference type="InterPro" id="IPR033738">
    <property type="entry name" value="AsnB_N"/>
</dbReference>
<feature type="binding site" evidence="9">
    <location>
        <begin position="372"/>
        <end position="373"/>
    </location>
    <ligand>
        <name>ATP</name>
        <dbReference type="ChEBI" id="CHEBI:30616"/>
    </ligand>
</feature>
<evidence type="ECO:0000313" key="12">
    <source>
        <dbReference type="Proteomes" id="UP000218542"/>
    </source>
</evidence>
<dbReference type="RefSeq" id="WP_096896328.1">
    <property type="nucleotide sequence ID" value="NZ_BAOS01000045.1"/>
</dbReference>
<dbReference type="SUPFAM" id="SSF56235">
    <property type="entry name" value="N-terminal nucleophile aminohydrolases (Ntn hydrolases)"/>
    <property type="match status" value="1"/>
</dbReference>
<dbReference type="Pfam" id="PF13537">
    <property type="entry name" value="GATase_7"/>
    <property type="match status" value="1"/>
</dbReference>
<dbReference type="InterPro" id="IPR001962">
    <property type="entry name" value="Asn_synthase"/>
</dbReference>
<dbReference type="PROSITE" id="PS51278">
    <property type="entry name" value="GATASE_TYPE_2"/>
    <property type="match status" value="1"/>
</dbReference>
<evidence type="ECO:0000259" key="10">
    <source>
        <dbReference type="PROSITE" id="PS51278"/>
    </source>
</evidence>
<evidence type="ECO:0000313" key="11">
    <source>
        <dbReference type="EMBL" id="GAX62932.1"/>
    </source>
</evidence>
<dbReference type="PANTHER" id="PTHR43284:SF1">
    <property type="entry name" value="ASPARAGINE SYNTHETASE"/>
    <property type="match status" value="1"/>
</dbReference>
<comment type="catalytic activity">
    <reaction evidence="7">
        <text>L-aspartate + L-glutamine + ATP + H2O = L-asparagine + L-glutamate + AMP + diphosphate + H(+)</text>
        <dbReference type="Rhea" id="RHEA:12228"/>
        <dbReference type="ChEBI" id="CHEBI:15377"/>
        <dbReference type="ChEBI" id="CHEBI:15378"/>
        <dbReference type="ChEBI" id="CHEBI:29985"/>
        <dbReference type="ChEBI" id="CHEBI:29991"/>
        <dbReference type="ChEBI" id="CHEBI:30616"/>
        <dbReference type="ChEBI" id="CHEBI:33019"/>
        <dbReference type="ChEBI" id="CHEBI:58048"/>
        <dbReference type="ChEBI" id="CHEBI:58359"/>
        <dbReference type="ChEBI" id="CHEBI:456215"/>
        <dbReference type="EC" id="6.3.5.4"/>
    </reaction>
</comment>
<evidence type="ECO:0000256" key="2">
    <source>
        <dbReference type="ARBA" id="ARBA00005752"/>
    </source>
</evidence>
<organism evidence="11 12">
    <name type="scientific">Candidatus Scalindua japonica</name>
    <dbReference type="NCBI Taxonomy" id="1284222"/>
    <lineage>
        <taxon>Bacteria</taxon>
        <taxon>Pseudomonadati</taxon>
        <taxon>Planctomycetota</taxon>
        <taxon>Candidatus Brocadiia</taxon>
        <taxon>Candidatus Brocadiales</taxon>
        <taxon>Candidatus Scalinduaceae</taxon>
        <taxon>Candidatus Scalindua</taxon>
    </lineage>
</organism>
<keyword evidence="8" id="KW-0061">Asparagine biosynthesis</keyword>
<evidence type="ECO:0000256" key="4">
    <source>
        <dbReference type="ARBA" id="ARBA00022741"/>
    </source>
</evidence>
<dbReference type="InterPro" id="IPR006426">
    <property type="entry name" value="Asn_synth_AEB"/>
</dbReference>
<keyword evidence="12" id="KW-1185">Reference proteome</keyword>
<dbReference type="InterPro" id="IPR029055">
    <property type="entry name" value="Ntn_hydrolases_N"/>
</dbReference>
<dbReference type="GO" id="GO:0004066">
    <property type="term" value="F:asparagine synthase (glutamine-hydrolyzing) activity"/>
    <property type="evidence" value="ECO:0007669"/>
    <property type="project" value="UniProtKB-EC"/>
</dbReference>
<dbReference type="CDD" id="cd01991">
    <property type="entry name" value="Asn_synthase_B_C"/>
    <property type="match status" value="1"/>
</dbReference>
<keyword evidence="8" id="KW-0028">Amino-acid biosynthesis</keyword>
<dbReference type="EMBL" id="BAOS01000045">
    <property type="protein sequence ID" value="GAX62932.1"/>
    <property type="molecule type" value="Genomic_DNA"/>
</dbReference>
<evidence type="ECO:0000256" key="3">
    <source>
        <dbReference type="ARBA" id="ARBA00012737"/>
    </source>
</evidence>
<evidence type="ECO:0000256" key="9">
    <source>
        <dbReference type="PIRSR" id="PIRSR001589-2"/>
    </source>
</evidence>
<comment type="caution">
    <text evidence="11">The sequence shown here is derived from an EMBL/GenBank/DDBJ whole genome shotgun (WGS) entry which is preliminary data.</text>
</comment>
<evidence type="ECO:0000256" key="8">
    <source>
        <dbReference type="PIRSR" id="PIRSR001589-1"/>
    </source>
</evidence>
<dbReference type="SUPFAM" id="SSF52402">
    <property type="entry name" value="Adenine nucleotide alpha hydrolases-like"/>
    <property type="match status" value="1"/>
</dbReference>
<dbReference type="InterPro" id="IPR017932">
    <property type="entry name" value="GATase_2_dom"/>
</dbReference>
<accession>A0A286U481</accession>
<evidence type="ECO:0000256" key="6">
    <source>
        <dbReference type="ARBA" id="ARBA00022962"/>
    </source>
</evidence>
<keyword evidence="4 9" id="KW-0547">Nucleotide-binding</keyword>
<keyword evidence="5 9" id="KW-0067">ATP-binding</keyword>
<evidence type="ECO:0000256" key="5">
    <source>
        <dbReference type="ARBA" id="ARBA00022840"/>
    </source>
</evidence>
<dbReference type="PANTHER" id="PTHR43284">
    <property type="entry name" value="ASPARAGINE SYNTHETASE (GLUTAMINE-HYDROLYZING)"/>
    <property type="match status" value="1"/>
</dbReference>